<organism evidence="2 3">
    <name type="scientific">Liquidambar formosana</name>
    <name type="common">Formosan gum</name>
    <dbReference type="NCBI Taxonomy" id="63359"/>
    <lineage>
        <taxon>Eukaryota</taxon>
        <taxon>Viridiplantae</taxon>
        <taxon>Streptophyta</taxon>
        <taxon>Embryophyta</taxon>
        <taxon>Tracheophyta</taxon>
        <taxon>Spermatophyta</taxon>
        <taxon>Magnoliopsida</taxon>
        <taxon>eudicotyledons</taxon>
        <taxon>Gunneridae</taxon>
        <taxon>Pentapetalae</taxon>
        <taxon>Saxifragales</taxon>
        <taxon>Altingiaceae</taxon>
        <taxon>Liquidambar</taxon>
    </lineage>
</organism>
<evidence type="ECO:0000259" key="1">
    <source>
        <dbReference type="Pfam" id="PF02137"/>
    </source>
</evidence>
<dbReference type="Pfam" id="PF02137">
    <property type="entry name" value="A_deamin"/>
    <property type="match status" value="1"/>
</dbReference>
<sequence>MAPIPPKEFQHSETALNILTCGYSICWNKSGLHEVILGTTGRKQGTSGKGVVYPSTESSLCKRRLLGWFLSLKHDCRPGKWAGVGGFGRV</sequence>
<dbReference type="InterPro" id="IPR002466">
    <property type="entry name" value="A_deamin"/>
</dbReference>
<feature type="domain" description="A to I editase" evidence="1">
    <location>
        <begin position="10"/>
        <end position="79"/>
    </location>
</feature>
<evidence type="ECO:0000313" key="3">
    <source>
        <dbReference type="Proteomes" id="UP001415857"/>
    </source>
</evidence>
<dbReference type="GO" id="GO:0003726">
    <property type="term" value="F:double-stranded RNA adenosine deaminase activity"/>
    <property type="evidence" value="ECO:0007669"/>
    <property type="project" value="TreeGrafter"/>
</dbReference>
<protein>
    <recommendedName>
        <fullName evidence="1">A to I editase domain-containing protein</fullName>
    </recommendedName>
</protein>
<name>A0AAP0RB77_LIQFO</name>
<reference evidence="2 3" key="1">
    <citation type="journal article" date="2024" name="Plant J.">
        <title>Genome sequences and population genomics reveal climatic adaptation and genomic divergence between two closely related sweetgum species.</title>
        <authorList>
            <person name="Xu W.Q."/>
            <person name="Ren C.Q."/>
            <person name="Zhang X.Y."/>
            <person name="Comes H.P."/>
            <person name="Liu X.H."/>
            <person name="Li Y.G."/>
            <person name="Kettle C.J."/>
            <person name="Jalonen R."/>
            <person name="Gaisberger H."/>
            <person name="Ma Y.Z."/>
            <person name="Qiu Y.X."/>
        </authorList>
    </citation>
    <scope>NUCLEOTIDE SEQUENCE [LARGE SCALE GENOMIC DNA]</scope>
    <source>
        <strain evidence="2">Hangzhou</strain>
    </source>
</reference>
<dbReference type="Proteomes" id="UP001415857">
    <property type="component" value="Unassembled WGS sequence"/>
</dbReference>
<gene>
    <name evidence="2" type="ORF">L1049_018622</name>
</gene>
<dbReference type="AlphaFoldDB" id="A0AAP0RB77"/>
<dbReference type="PANTHER" id="PTHR10910">
    <property type="entry name" value="EUKARYOTE SPECIFIC DSRNA BINDING PROTEIN"/>
    <property type="match status" value="1"/>
</dbReference>
<comment type="caution">
    <text evidence="2">The sequence shown here is derived from an EMBL/GenBank/DDBJ whole genome shotgun (WGS) entry which is preliminary data.</text>
</comment>
<dbReference type="GO" id="GO:0006382">
    <property type="term" value="P:adenosine to inosine editing"/>
    <property type="evidence" value="ECO:0007669"/>
    <property type="project" value="TreeGrafter"/>
</dbReference>
<proteinExistence type="predicted"/>
<dbReference type="GO" id="GO:0006396">
    <property type="term" value="P:RNA processing"/>
    <property type="evidence" value="ECO:0007669"/>
    <property type="project" value="InterPro"/>
</dbReference>
<dbReference type="GO" id="GO:0005730">
    <property type="term" value="C:nucleolus"/>
    <property type="evidence" value="ECO:0007669"/>
    <property type="project" value="TreeGrafter"/>
</dbReference>
<accession>A0AAP0RB77</accession>
<keyword evidence="3" id="KW-1185">Reference proteome</keyword>
<dbReference type="GO" id="GO:0003725">
    <property type="term" value="F:double-stranded RNA binding"/>
    <property type="evidence" value="ECO:0007669"/>
    <property type="project" value="TreeGrafter"/>
</dbReference>
<dbReference type="GO" id="GO:0008251">
    <property type="term" value="F:tRNA-specific adenosine deaminase activity"/>
    <property type="evidence" value="ECO:0007669"/>
    <property type="project" value="TreeGrafter"/>
</dbReference>
<evidence type="ECO:0000313" key="2">
    <source>
        <dbReference type="EMBL" id="KAK9273811.1"/>
    </source>
</evidence>
<dbReference type="GO" id="GO:0005737">
    <property type="term" value="C:cytoplasm"/>
    <property type="evidence" value="ECO:0007669"/>
    <property type="project" value="TreeGrafter"/>
</dbReference>
<dbReference type="EMBL" id="JBBPBK010000012">
    <property type="protein sequence ID" value="KAK9273811.1"/>
    <property type="molecule type" value="Genomic_DNA"/>
</dbReference>
<dbReference type="PANTHER" id="PTHR10910:SF62">
    <property type="entry name" value="AT07585P-RELATED"/>
    <property type="match status" value="1"/>
</dbReference>